<dbReference type="PANTHER" id="PTHR43798">
    <property type="entry name" value="MONOACYLGLYCEROL LIPASE"/>
    <property type="match status" value="1"/>
</dbReference>
<feature type="domain" description="AB hydrolase-1" evidence="1">
    <location>
        <begin position="23"/>
        <end position="248"/>
    </location>
</feature>
<accession>A0A927C9Z1</accession>
<dbReference type="RefSeq" id="WP_190929194.1">
    <property type="nucleotide sequence ID" value="NZ_JACXJA010000021.1"/>
</dbReference>
<dbReference type="Gene3D" id="3.40.50.1820">
    <property type="entry name" value="alpha/beta hydrolase"/>
    <property type="match status" value="1"/>
</dbReference>
<sequence length="264" mass="28796">MNTIQLSERSIEIRYRDEGTGFPVLLMHGFCGSSHYWDEVVPLLKGCRVIVPDLPGHGQSGVPAAPYAIESFADDMAELLRQLNVGKAVWIGHSLGGYITLAGAERHPDRVQAFGLVHSTAFPDDEKGKENRLKSIQTVLDSGIVPFIDGLIPKLFAPDHVETMKGKVAEAKEIGYITPPEGAVLTLEAMRERPDRNQVIKNASCPVLLLAGGSDQIIQPEKTFSVSGNSIKQVLIKDSGHMSMMERPSRLAQELLTFVEAVQG</sequence>
<evidence type="ECO:0000259" key="1">
    <source>
        <dbReference type="Pfam" id="PF00561"/>
    </source>
</evidence>
<reference evidence="2" key="1">
    <citation type="submission" date="2020-09" db="EMBL/GenBank/DDBJ databases">
        <title>A novel bacterium of genus Paenibacillus, isolated from South China Sea.</title>
        <authorList>
            <person name="Huang H."/>
            <person name="Mo K."/>
            <person name="Hu Y."/>
        </authorList>
    </citation>
    <scope>NUCLEOTIDE SEQUENCE</scope>
    <source>
        <strain evidence="2">IB182363</strain>
    </source>
</reference>
<dbReference type="PRINTS" id="PR00412">
    <property type="entry name" value="EPOXHYDRLASE"/>
</dbReference>
<name>A0A927C9Z1_9BACL</name>
<keyword evidence="3" id="KW-1185">Reference proteome</keyword>
<organism evidence="2 3">
    <name type="scientific">Paenibacillus oceani</name>
    <dbReference type="NCBI Taxonomy" id="2772510"/>
    <lineage>
        <taxon>Bacteria</taxon>
        <taxon>Bacillati</taxon>
        <taxon>Bacillota</taxon>
        <taxon>Bacilli</taxon>
        <taxon>Bacillales</taxon>
        <taxon>Paenibacillaceae</taxon>
        <taxon>Paenibacillus</taxon>
    </lineage>
</organism>
<dbReference type="InterPro" id="IPR050266">
    <property type="entry name" value="AB_hydrolase_sf"/>
</dbReference>
<dbReference type="Pfam" id="PF00561">
    <property type="entry name" value="Abhydrolase_1"/>
    <property type="match status" value="1"/>
</dbReference>
<dbReference type="InterPro" id="IPR029058">
    <property type="entry name" value="AB_hydrolase_fold"/>
</dbReference>
<dbReference type="AlphaFoldDB" id="A0A927C9Z1"/>
<dbReference type="SUPFAM" id="SSF53474">
    <property type="entry name" value="alpha/beta-Hydrolases"/>
    <property type="match status" value="1"/>
</dbReference>
<gene>
    <name evidence="2" type="ORF">IDH45_16315</name>
</gene>
<comment type="caution">
    <text evidence="2">The sequence shown here is derived from an EMBL/GenBank/DDBJ whole genome shotgun (WGS) entry which is preliminary data.</text>
</comment>
<dbReference type="EMBL" id="JACXJA010000021">
    <property type="protein sequence ID" value="MBD2863559.1"/>
    <property type="molecule type" value="Genomic_DNA"/>
</dbReference>
<proteinExistence type="predicted"/>
<dbReference type="GO" id="GO:0016787">
    <property type="term" value="F:hydrolase activity"/>
    <property type="evidence" value="ECO:0007669"/>
    <property type="project" value="UniProtKB-KW"/>
</dbReference>
<dbReference type="PRINTS" id="PR00111">
    <property type="entry name" value="ABHYDROLASE"/>
</dbReference>
<keyword evidence="2" id="KW-0378">Hydrolase</keyword>
<dbReference type="InterPro" id="IPR000073">
    <property type="entry name" value="AB_hydrolase_1"/>
</dbReference>
<evidence type="ECO:0000313" key="2">
    <source>
        <dbReference type="EMBL" id="MBD2863559.1"/>
    </source>
</evidence>
<evidence type="ECO:0000313" key="3">
    <source>
        <dbReference type="Proteomes" id="UP000639396"/>
    </source>
</evidence>
<dbReference type="InterPro" id="IPR000639">
    <property type="entry name" value="Epox_hydrolase-like"/>
</dbReference>
<protein>
    <submittedName>
        <fullName evidence="2">Alpha/beta hydrolase</fullName>
    </submittedName>
</protein>
<dbReference type="Proteomes" id="UP000639396">
    <property type="component" value="Unassembled WGS sequence"/>
</dbReference>